<keyword evidence="8 15" id="KW-0418">Kinase</keyword>
<keyword evidence="10 13" id="KW-1133">Transmembrane helix</keyword>
<keyword evidence="16" id="KW-1185">Reference proteome</keyword>
<feature type="transmembrane region" description="Helical" evidence="13">
    <location>
        <begin position="480"/>
        <end position="497"/>
    </location>
</feature>
<feature type="domain" description="Histidine kinase" evidence="14">
    <location>
        <begin position="673"/>
        <end position="880"/>
    </location>
</feature>
<dbReference type="PANTHER" id="PTHR45569">
    <property type="entry name" value="SENSOR PROTEIN KDPD"/>
    <property type="match status" value="1"/>
</dbReference>
<accession>A0A0W0SSK1</accession>
<evidence type="ECO:0000256" key="6">
    <source>
        <dbReference type="ARBA" id="ARBA00022692"/>
    </source>
</evidence>
<dbReference type="InterPro" id="IPR036890">
    <property type="entry name" value="HATPase_C_sf"/>
</dbReference>
<comment type="catalytic activity">
    <reaction evidence="1">
        <text>ATP + protein L-histidine = ADP + protein N-phospho-L-histidine.</text>
        <dbReference type="EC" id="2.7.13.3"/>
    </reaction>
</comment>
<dbReference type="InterPro" id="IPR003661">
    <property type="entry name" value="HisK_dim/P_dom"/>
</dbReference>
<evidence type="ECO:0000256" key="2">
    <source>
        <dbReference type="ARBA" id="ARBA00004141"/>
    </source>
</evidence>
<evidence type="ECO:0000313" key="16">
    <source>
        <dbReference type="Proteomes" id="UP000054742"/>
    </source>
</evidence>
<dbReference type="FunFam" id="3.40.50.300:FF:000483">
    <property type="entry name" value="Sensor histidine kinase KdpD"/>
    <property type="match status" value="1"/>
</dbReference>
<dbReference type="PANTHER" id="PTHR45569:SF1">
    <property type="entry name" value="SENSOR PROTEIN KDPD"/>
    <property type="match status" value="1"/>
</dbReference>
<keyword evidence="7" id="KW-0547">Nucleotide-binding</keyword>
<dbReference type="GO" id="GO:0005737">
    <property type="term" value="C:cytoplasm"/>
    <property type="evidence" value="ECO:0007669"/>
    <property type="project" value="UniProtKB-ARBA"/>
</dbReference>
<evidence type="ECO:0000256" key="10">
    <source>
        <dbReference type="ARBA" id="ARBA00022989"/>
    </source>
</evidence>
<evidence type="ECO:0000256" key="7">
    <source>
        <dbReference type="ARBA" id="ARBA00022741"/>
    </source>
</evidence>
<comment type="subcellular location">
    <subcellularLocation>
        <location evidence="2">Membrane</location>
        <topology evidence="2">Multi-pass membrane protein</topology>
    </subcellularLocation>
</comment>
<dbReference type="SUPFAM" id="SSF52402">
    <property type="entry name" value="Adenine nucleotide alpha hydrolases-like"/>
    <property type="match status" value="1"/>
</dbReference>
<keyword evidence="5 15" id="KW-0808">Transferase</keyword>
<evidence type="ECO:0000256" key="1">
    <source>
        <dbReference type="ARBA" id="ARBA00000085"/>
    </source>
</evidence>
<name>A0A0W0SSK1_9GAMM</name>
<dbReference type="Pfam" id="PF13492">
    <property type="entry name" value="GAF_3"/>
    <property type="match status" value="1"/>
</dbReference>
<feature type="transmembrane region" description="Helical" evidence="13">
    <location>
        <begin position="429"/>
        <end position="446"/>
    </location>
</feature>
<dbReference type="OrthoDB" id="9806130at2"/>
<dbReference type="InterPro" id="IPR036097">
    <property type="entry name" value="HisK_dim/P_sf"/>
</dbReference>
<dbReference type="Gene3D" id="3.30.565.10">
    <property type="entry name" value="Histidine kinase-like ATPase, C-terminal domain"/>
    <property type="match status" value="1"/>
</dbReference>
<reference evidence="15 16" key="1">
    <citation type="submission" date="2015-11" db="EMBL/GenBank/DDBJ databases">
        <title>Genomic analysis of 38 Legionella species identifies large and diverse effector repertoires.</title>
        <authorList>
            <person name="Burstein D."/>
            <person name="Amaro F."/>
            <person name="Zusman T."/>
            <person name="Lifshitz Z."/>
            <person name="Cohen O."/>
            <person name="Gilbert J.A."/>
            <person name="Pupko T."/>
            <person name="Shuman H.A."/>
            <person name="Segal G."/>
        </authorList>
    </citation>
    <scope>NUCLEOTIDE SEQUENCE [LARGE SCALE GENOMIC DNA]</scope>
    <source>
        <strain evidence="15 16">ATCC 43878</strain>
    </source>
</reference>
<dbReference type="GO" id="GO:0000155">
    <property type="term" value="F:phosphorelay sensor kinase activity"/>
    <property type="evidence" value="ECO:0007669"/>
    <property type="project" value="InterPro"/>
</dbReference>
<protein>
    <recommendedName>
        <fullName evidence="3">histidine kinase</fullName>
        <ecNumber evidence="3">2.7.13.3</ecNumber>
    </recommendedName>
</protein>
<keyword evidence="15" id="KW-0406">Ion transport</keyword>
<proteinExistence type="predicted"/>
<keyword evidence="9" id="KW-0067">ATP-binding</keyword>
<dbReference type="AlphaFoldDB" id="A0A0W0SSK1"/>
<keyword evidence="12 13" id="KW-0472">Membrane</keyword>
<dbReference type="Pfam" id="PF13493">
    <property type="entry name" value="DUF4118"/>
    <property type="match status" value="1"/>
</dbReference>
<dbReference type="EMBL" id="LNXV01000005">
    <property type="protein sequence ID" value="KTC86344.1"/>
    <property type="molecule type" value="Genomic_DNA"/>
</dbReference>
<dbReference type="STRING" id="29422.Lbru_0838"/>
<dbReference type="InterPro" id="IPR005467">
    <property type="entry name" value="His_kinase_dom"/>
</dbReference>
<evidence type="ECO:0000259" key="14">
    <source>
        <dbReference type="PROSITE" id="PS50109"/>
    </source>
</evidence>
<dbReference type="GO" id="GO:0005886">
    <property type="term" value="C:plasma membrane"/>
    <property type="evidence" value="ECO:0007669"/>
    <property type="project" value="TreeGrafter"/>
</dbReference>
<evidence type="ECO:0000256" key="4">
    <source>
        <dbReference type="ARBA" id="ARBA00022553"/>
    </source>
</evidence>
<keyword evidence="6 13" id="KW-0812">Transmembrane</keyword>
<dbReference type="EC" id="2.7.13.3" evidence="3"/>
<dbReference type="SUPFAM" id="SSF55874">
    <property type="entry name" value="ATPase domain of HSP90 chaperone/DNA topoisomerase II/histidine kinase"/>
    <property type="match status" value="1"/>
</dbReference>
<dbReference type="InterPro" id="IPR029016">
    <property type="entry name" value="GAF-like_dom_sf"/>
</dbReference>
<evidence type="ECO:0000256" key="12">
    <source>
        <dbReference type="ARBA" id="ARBA00023136"/>
    </source>
</evidence>
<keyword evidence="15" id="KW-0813">Transport</keyword>
<dbReference type="InterPro" id="IPR025201">
    <property type="entry name" value="KdpD_TM"/>
</dbReference>
<keyword evidence="11" id="KW-0902">Two-component regulatory system</keyword>
<evidence type="ECO:0000256" key="5">
    <source>
        <dbReference type="ARBA" id="ARBA00022679"/>
    </source>
</evidence>
<feature type="transmembrane region" description="Helical" evidence="13">
    <location>
        <begin position="452"/>
        <end position="468"/>
    </location>
</feature>
<dbReference type="InterPro" id="IPR003852">
    <property type="entry name" value="Sig_transdc_His_kinase_KdpD_N"/>
</dbReference>
<evidence type="ECO:0000256" key="13">
    <source>
        <dbReference type="SAM" id="Phobius"/>
    </source>
</evidence>
<evidence type="ECO:0000256" key="9">
    <source>
        <dbReference type="ARBA" id="ARBA00022840"/>
    </source>
</evidence>
<dbReference type="PATRIC" id="fig|29422.6.peg.878"/>
<dbReference type="GO" id="GO:0005524">
    <property type="term" value="F:ATP binding"/>
    <property type="evidence" value="ECO:0007669"/>
    <property type="project" value="UniProtKB-KW"/>
</dbReference>
<evidence type="ECO:0000256" key="11">
    <source>
        <dbReference type="ARBA" id="ARBA00023012"/>
    </source>
</evidence>
<dbReference type="Gene3D" id="3.40.50.300">
    <property type="entry name" value="P-loop containing nucleotide triphosphate hydrolases"/>
    <property type="match status" value="1"/>
</dbReference>
<dbReference type="SUPFAM" id="SSF55781">
    <property type="entry name" value="GAF domain-like"/>
    <property type="match status" value="1"/>
</dbReference>
<dbReference type="Proteomes" id="UP000054742">
    <property type="component" value="Unassembled WGS sequence"/>
</dbReference>
<dbReference type="Gene3D" id="1.20.120.620">
    <property type="entry name" value="Backbone structure of the membrane domain of e. Coli histidine kinase receptor kdpd"/>
    <property type="match status" value="1"/>
</dbReference>
<dbReference type="SMART" id="SM00388">
    <property type="entry name" value="HisKA"/>
    <property type="match status" value="1"/>
</dbReference>
<dbReference type="Pfam" id="PF02702">
    <property type="entry name" value="KdpD"/>
    <property type="match status" value="1"/>
</dbReference>
<dbReference type="Gene3D" id="1.10.287.130">
    <property type="match status" value="1"/>
</dbReference>
<dbReference type="CDD" id="cd01987">
    <property type="entry name" value="USP_KdpD-like"/>
    <property type="match status" value="1"/>
</dbReference>
<evidence type="ECO:0000256" key="3">
    <source>
        <dbReference type="ARBA" id="ARBA00012438"/>
    </source>
</evidence>
<evidence type="ECO:0000313" key="15">
    <source>
        <dbReference type="EMBL" id="KTC86344.1"/>
    </source>
</evidence>
<dbReference type="InterPro" id="IPR052023">
    <property type="entry name" value="Histidine_kinase_KdpD"/>
</dbReference>
<dbReference type="CDD" id="cd00082">
    <property type="entry name" value="HisKA"/>
    <property type="match status" value="1"/>
</dbReference>
<dbReference type="RefSeq" id="WP_058440935.1">
    <property type="nucleotide sequence ID" value="NZ_CAAAHU010000010.1"/>
</dbReference>
<sequence length="889" mass="100091">MVGIDDQRPDPDILLAKVQSQEKLASQGRLRIYFGASAGVGKTYAMLTEARKLKLEGYDVVVGLVETHGRKETDALLLDLPILTRKAIHYRGKEIFEFDIDAALARKPDLILVDELAHSNIPGTRHPKRWQDIEELLEADIDVFTTLNVQHLESLNDVIGDITNIHISETVPDTIFDKADEVVIVDITADDLLLRLKEGKVYQGAQGELAAKNFFRKGNLIALRELALRRTAERIEEDVQAYRVEQSINEVWKTDTALLACVGERPGAEYVIRNTARLANQLNADWHAIYVETHQLMHLPFSKRQYALKALKLAEELGATTSILTGEDILLTIVDYARNQNFSKIVFGRRSHSFRFWRRSLLSRMANFAPDLDLLVVGNIKDTETGKVKEVDYEVQKQKKGYQHYLMVIGLSLLTILVVKLFESLLNMVNIGLLFLLMLLLIAIRFGRGPSVVASLVAVCGLDFFFVTPRYSSLIADRQYLIMLILMFIIVVTTGYLTSNLRYQIFAAGQRESQTHRLYQFSRELLSALQTEPILETTRMYILHAFNARAWLLLPDDADRLKPLSSNSNMQDFDMGIAQWAFDHKEAAGYGTDTLPGNSFFYLPLVAPMRTRGLLIIKPKNRHWMKTPEERQQLDTFAALAALALERVHFIQVAQDALVHMESERIRNALLAGLSHDLKTPMASMLNLSKSLVKSDSALTPLQKKLAQSLKEEILHMERLINNLLEMARIKSGELKLNLQWRHFEEIIVNAMRVINAKITTHPIDTLLEEDLPLIYLDAVLMEKVLSTLLERACKYTPKGTSIILEAAISQDNLCINIYDKALTLSAGQAKAIAHFKHDFRIDLEVAIAGAIIEAHGGKIHLGHSPMGGTSIICSIPLKPSTDLIVSDA</sequence>
<dbReference type="Gene3D" id="3.30.450.40">
    <property type="match status" value="1"/>
</dbReference>
<dbReference type="InterPro" id="IPR003018">
    <property type="entry name" value="GAF"/>
</dbReference>
<dbReference type="SUPFAM" id="SSF47384">
    <property type="entry name" value="Homodimeric domain of signal transducing histidine kinase"/>
    <property type="match status" value="1"/>
</dbReference>
<dbReference type="Pfam" id="PF00512">
    <property type="entry name" value="HisKA"/>
    <property type="match status" value="1"/>
</dbReference>
<gene>
    <name evidence="15" type="ORF">Lbru_0838</name>
</gene>
<dbReference type="InterPro" id="IPR038318">
    <property type="entry name" value="KdpD_sf"/>
</dbReference>
<feature type="transmembrane region" description="Helical" evidence="13">
    <location>
        <begin position="402"/>
        <end position="422"/>
    </location>
</feature>
<organism evidence="15 16">
    <name type="scientific">Legionella brunensis</name>
    <dbReference type="NCBI Taxonomy" id="29422"/>
    <lineage>
        <taxon>Bacteria</taxon>
        <taxon>Pseudomonadati</taxon>
        <taxon>Pseudomonadota</taxon>
        <taxon>Gammaproteobacteria</taxon>
        <taxon>Legionellales</taxon>
        <taxon>Legionellaceae</taxon>
        <taxon>Legionella</taxon>
    </lineage>
</organism>
<keyword evidence="15" id="KW-0407">Ion channel</keyword>
<dbReference type="GO" id="GO:0034220">
    <property type="term" value="P:monoatomic ion transmembrane transport"/>
    <property type="evidence" value="ECO:0007669"/>
    <property type="project" value="UniProtKB-KW"/>
</dbReference>
<comment type="caution">
    <text evidence="15">The sequence shown here is derived from an EMBL/GenBank/DDBJ whole genome shotgun (WGS) entry which is preliminary data.</text>
</comment>
<evidence type="ECO:0000256" key="8">
    <source>
        <dbReference type="ARBA" id="ARBA00022777"/>
    </source>
</evidence>
<dbReference type="PROSITE" id="PS50109">
    <property type="entry name" value="HIS_KIN"/>
    <property type="match status" value="1"/>
</dbReference>
<dbReference type="InterPro" id="IPR027417">
    <property type="entry name" value="P-loop_NTPase"/>
</dbReference>
<keyword evidence="4" id="KW-0597">Phosphoprotein</keyword>